<sequence length="47" mass="5333">MHMGSALDIGQNQKEKVLVQEGLPPFTVRILLTKSRGMNKKGRKKLR</sequence>
<evidence type="ECO:0000313" key="1">
    <source>
        <dbReference type="EMBL" id="GLI35392.1"/>
    </source>
</evidence>
<dbReference type="AlphaFoldDB" id="A0A9W6FV17"/>
<comment type="caution">
    <text evidence="1">The sequence shown here is derived from an EMBL/GenBank/DDBJ whole genome shotgun (WGS) entry which is preliminary data.</text>
</comment>
<proteinExistence type="predicted"/>
<reference evidence="1" key="1">
    <citation type="submission" date="2022-12" db="EMBL/GenBank/DDBJ databases">
        <title>Reference genome sequencing for broad-spectrum identification of bacterial and archaeal isolates by mass spectrometry.</title>
        <authorList>
            <person name="Sekiguchi Y."/>
            <person name="Tourlousse D.M."/>
        </authorList>
    </citation>
    <scope>NUCLEOTIDE SEQUENCE</scope>
    <source>
        <strain evidence="1">ASRB1</strain>
    </source>
</reference>
<gene>
    <name evidence="1" type="ORF">DAMNIGENAA_28250</name>
</gene>
<dbReference type="Proteomes" id="UP001144372">
    <property type="component" value="Unassembled WGS sequence"/>
</dbReference>
<organism evidence="1 2">
    <name type="scientific">Desulforhabdus amnigena</name>
    <dbReference type="NCBI Taxonomy" id="40218"/>
    <lineage>
        <taxon>Bacteria</taxon>
        <taxon>Pseudomonadati</taxon>
        <taxon>Thermodesulfobacteriota</taxon>
        <taxon>Syntrophobacteria</taxon>
        <taxon>Syntrophobacterales</taxon>
        <taxon>Syntrophobacteraceae</taxon>
        <taxon>Desulforhabdus</taxon>
    </lineage>
</organism>
<name>A0A9W6FV17_9BACT</name>
<accession>A0A9W6FV17</accession>
<dbReference type="EMBL" id="BSDR01000001">
    <property type="protein sequence ID" value="GLI35392.1"/>
    <property type="molecule type" value="Genomic_DNA"/>
</dbReference>
<evidence type="ECO:0000313" key="2">
    <source>
        <dbReference type="Proteomes" id="UP001144372"/>
    </source>
</evidence>
<keyword evidence="2" id="KW-1185">Reference proteome</keyword>
<protein>
    <submittedName>
        <fullName evidence="1">Uncharacterized protein</fullName>
    </submittedName>
</protein>